<dbReference type="AlphaFoldDB" id="A0A8J3E222"/>
<proteinExistence type="predicted"/>
<protein>
    <recommendedName>
        <fullName evidence="3">DUF2946 domain-containing protein</fullName>
    </recommendedName>
</protein>
<keyword evidence="2" id="KW-1185">Reference proteome</keyword>
<evidence type="ECO:0000313" key="1">
    <source>
        <dbReference type="EMBL" id="GGF06926.1"/>
    </source>
</evidence>
<name>A0A8J3E222_9PROT</name>
<dbReference type="RefSeq" id="WP_189043212.1">
    <property type="nucleotide sequence ID" value="NZ_BMJQ01000002.1"/>
</dbReference>
<sequence>MRRNVSSPGRVHARRQIGAVLMLVALLAQLMLPPAAAFAMMADPLAAAPICTTSTATGHDAGGSPGAHGKLLHVACPQCQAPAVVWGFPPPAGFEIAVPRPAGEVVWRPQTVAVETKAVAGRHARGPPGAA</sequence>
<comment type="caution">
    <text evidence="1">The sequence shown here is derived from an EMBL/GenBank/DDBJ whole genome shotgun (WGS) entry which is preliminary data.</text>
</comment>
<accession>A0A8J3E222</accession>
<gene>
    <name evidence="1" type="ORF">GCM10011611_10520</name>
</gene>
<evidence type="ECO:0000313" key="2">
    <source>
        <dbReference type="Proteomes" id="UP000646365"/>
    </source>
</evidence>
<evidence type="ECO:0008006" key="3">
    <source>
        <dbReference type="Google" id="ProtNLM"/>
    </source>
</evidence>
<dbReference type="Proteomes" id="UP000646365">
    <property type="component" value="Unassembled WGS sequence"/>
</dbReference>
<reference evidence="1" key="2">
    <citation type="submission" date="2020-09" db="EMBL/GenBank/DDBJ databases">
        <authorList>
            <person name="Sun Q."/>
            <person name="Zhou Y."/>
        </authorList>
    </citation>
    <scope>NUCLEOTIDE SEQUENCE</scope>
    <source>
        <strain evidence="1">CGMCC 1.15725</strain>
    </source>
</reference>
<dbReference type="EMBL" id="BMJQ01000002">
    <property type="protein sequence ID" value="GGF06926.1"/>
    <property type="molecule type" value="Genomic_DNA"/>
</dbReference>
<reference evidence="1" key="1">
    <citation type="journal article" date="2014" name="Int. J. Syst. Evol. Microbiol.">
        <title>Complete genome sequence of Corynebacterium casei LMG S-19264T (=DSM 44701T), isolated from a smear-ripened cheese.</title>
        <authorList>
            <consortium name="US DOE Joint Genome Institute (JGI-PGF)"/>
            <person name="Walter F."/>
            <person name="Albersmeier A."/>
            <person name="Kalinowski J."/>
            <person name="Ruckert C."/>
        </authorList>
    </citation>
    <scope>NUCLEOTIDE SEQUENCE</scope>
    <source>
        <strain evidence="1">CGMCC 1.15725</strain>
    </source>
</reference>
<organism evidence="1 2">
    <name type="scientific">Aliidongia dinghuensis</name>
    <dbReference type="NCBI Taxonomy" id="1867774"/>
    <lineage>
        <taxon>Bacteria</taxon>
        <taxon>Pseudomonadati</taxon>
        <taxon>Pseudomonadota</taxon>
        <taxon>Alphaproteobacteria</taxon>
        <taxon>Rhodospirillales</taxon>
        <taxon>Dongiaceae</taxon>
        <taxon>Aliidongia</taxon>
    </lineage>
</organism>